<feature type="transmembrane region" description="Helical" evidence="5">
    <location>
        <begin position="276"/>
        <end position="298"/>
    </location>
</feature>
<organism evidence="7 8">
    <name type="scientific">Klenkia terrae</name>
    <dbReference type="NCBI Taxonomy" id="1052259"/>
    <lineage>
        <taxon>Bacteria</taxon>
        <taxon>Bacillati</taxon>
        <taxon>Actinomycetota</taxon>
        <taxon>Actinomycetes</taxon>
        <taxon>Geodermatophilales</taxon>
        <taxon>Geodermatophilaceae</taxon>
        <taxon>Klenkia</taxon>
    </lineage>
</organism>
<dbReference type="EMBL" id="JBAPLV010000002">
    <property type="protein sequence ID" value="MEI4277559.1"/>
    <property type="molecule type" value="Genomic_DNA"/>
</dbReference>
<evidence type="ECO:0000259" key="6">
    <source>
        <dbReference type="Pfam" id="PF13515"/>
    </source>
</evidence>
<evidence type="ECO:0000256" key="4">
    <source>
        <dbReference type="ARBA" id="ARBA00023136"/>
    </source>
</evidence>
<dbReference type="InterPro" id="IPR049453">
    <property type="entry name" value="Memb_transporter_dom"/>
</dbReference>
<feature type="transmembrane region" description="Helical" evidence="5">
    <location>
        <begin position="386"/>
        <end position="405"/>
    </location>
</feature>
<reference evidence="7 8" key="1">
    <citation type="submission" date="2024-03" db="EMBL/GenBank/DDBJ databases">
        <title>Draft genome sequence of Klenkia terrae.</title>
        <authorList>
            <person name="Duangmal K."/>
            <person name="Chantavorakit T."/>
        </authorList>
    </citation>
    <scope>NUCLEOTIDE SEQUENCE [LARGE SCALE GENOMIC DNA]</scope>
    <source>
        <strain evidence="7 8">JCM 17786</strain>
    </source>
</reference>
<feature type="transmembrane region" description="Helical" evidence="5">
    <location>
        <begin position="154"/>
        <end position="172"/>
    </location>
</feature>
<feature type="domain" description="Integral membrane bound transporter" evidence="6">
    <location>
        <begin position="274"/>
        <end position="399"/>
    </location>
</feature>
<name>A0ABU8E3Y6_9ACTN</name>
<feature type="transmembrane region" description="Helical" evidence="5">
    <location>
        <begin position="101"/>
        <end position="121"/>
    </location>
</feature>
<keyword evidence="2 5" id="KW-0812">Transmembrane</keyword>
<keyword evidence="4 5" id="KW-0472">Membrane</keyword>
<feature type="transmembrane region" description="Helical" evidence="5">
    <location>
        <begin position="128"/>
        <end position="148"/>
    </location>
</feature>
<keyword evidence="8" id="KW-1185">Reference proteome</keyword>
<evidence type="ECO:0000256" key="2">
    <source>
        <dbReference type="ARBA" id="ARBA00022692"/>
    </source>
</evidence>
<gene>
    <name evidence="7" type="ORF">UXQ13_03695</name>
</gene>
<evidence type="ECO:0000256" key="5">
    <source>
        <dbReference type="SAM" id="Phobius"/>
    </source>
</evidence>
<dbReference type="Pfam" id="PF13515">
    <property type="entry name" value="FUSC_2"/>
    <property type="match status" value="1"/>
</dbReference>
<sequence>MPPVVRRALPHLVGRRPPTAAALWAAGGRKAVSAAFSVAVPLGLGVATGHADLGSAAALGGLTAIYGHQLSYRRRARVVAGCGAVLVLAVALGGLTGGTPWLLSVVLGLLAGAAAAGTAVLRIGPPGALGVVLVGGSASALGAAPTVLAGHVAAAAAGALLAWVVVVLPWLWDPAGPERRAVAAAEAAVAGAAAVRPAVVARALRAADAAVAGGSRRRASLRPRVRELEARFLQELPVADVPAPPGDPGPAPASRAFPAWVATSTRITVGVTAAGLLAAGLGLASTYWASTTAVAILLGTDARATRARSVHRITGTLVGVGVAALLLAADLPVGVEVVVVGVLLMGVELLVAHQYTLAVSFITPLSLLLVHVGVPDRTGTELITTRLAETLVGIALALAAGLLLLPRSASRRLPGVVALAGRRTAELVAGTGDEQALHAALDTLNEVATAARAELRPAPGTAGWLRRGRWTSDLGWGLLAARARGEDDLAGVLADRVRAGR</sequence>
<dbReference type="Proteomes" id="UP001373496">
    <property type="component" value="Unassembled WGS sequence"/>
</dbReference>
<evidence type="ECO:0000313" key="7">
    <source>
        <dbReference type="EMBL" id="MEI4277559.1"/>
    </source>
</evidence>
<evidence type="ECO:0000313" key="8">
    <source>
        <dbReference type="Proteomes" id="UP001373496"/>
    </source>
</evidence>
<keyword evidence="3 5" id="KW-1133">Transmembrane helix</keyword>
<evidence type="ECO:0000256" key="3">
    <source>
        <dbReference type="ARBA" id="ARBA00022989"/>
    </source>
</evidence>
<dbReference type="RefSeq" id="WP_336391826.1">
    <property type="nucleotide sequence ID" value="NZ_JBAPLV010000002.1"/>
</dbReference>
<accession>A0ABU8E3Y6</accession>
<proteinExistence type="predicted"/>
<feature type="transmembrane region" description="Helical" evidence="5">
    <location>
        <begin position="355"/>
        <end position="374"/>
    </location>
</feature>
<evidence type="ECO:0000256" key="1">
    <source>
        <dbReference type="ARBA" id="ARBA00004141"/>
    </source>
</evidence>
<protein>
    <submittedName>
        <fullName evidence="7">FUSC family protein</fullName>
    </submittedName>
</protein>
<feature type="transmembrane region" description="Helical" evidence="5">
    <location>
        <begin position="78"/>
        <end position="95"/>
    </location>
</feature>
<comment type="subcellular location">
    <subcellularLocation>
        <location evidence="1">Membrane</location>
        <topology evidence="1">Multi-pass membrane protein</topology>
    </subcellularLocation>
</comment>
<feature type="transmembrane region" description="Helical" evidence="5">
    <location>
        <begin position="318"/>
        <end position="343"/>
    </location>
</feature>
<comment type="caution">
    <text evidence="7">The sequence shown here is derived from an EMBL/GenBank/DDBJ whole genome shotgun (WGS) entry which is preliminary data.</text>
</comment>